<name>A0A0N4VLW9_ENTVE</name>
<dbReference type="Proteomes" id="UP000274131">
    <property type="component" value="Unassembled WGS sequence"/>
</dbReference>
<proteinExistence type="predicted"/>
<reference evidence="2 3" key="2">
    <citation type="submission" date="2018-10" db="EMBL/GenBank/DDBJ databases">
        <authorList>
            <consortium name="Pathogen Informatics"/>
        </authorList>
    </citation>
    <scope>NUCLEOTIDE SEQUENCE [LARGE SCALE GENOMIC DNA]</scope>
</reference>
<reference evidence="4" key="1">
    <citation type="submission" date="2017-02" db="UniProtKB">
        <authorList>
            <consortium name="WormBaseParasite"/>
        </authorList>
    </citation>
    <scope>IDENTIFICATION</scope>
</reference>
<dbReference type="WBParaSite" id="EVEC_0001190501-mRNA-1">
    <property type="protein sequence ID" value="EVEC_0001190501-mRNA-1"/>
    <property type="gene ID" value="EVEC_0001190501"/>
</dbReference>
<evidence type="ECO:0000256" key="1">
    <source>
        <dbReference type="SAM" id="MobiDB-lite"/>
    </source>
</evidence>
<protein>
    <submittedName>
        <fullName evidence="4">ZM domain-containing protein</fullName>
    </submittedName>
</protein>
<evidence type="ECO:0000313" key="2">
    <source>
        <dbReference type="EMBL" id="VDD96414.1"/>
    </source>
</evidence>
<gene>
    <name evidence="2" type="ORF">EVEC_LOCUS11165</name>
</gene>
<feature type="region of interest" description="Disordered" evidence="1">
    <location>
        <begin position="1"/>
        <end position="22"/>
    </location>
</feature>
<evidence type="ECO:0000313" key="3">
    <source>
        <dbReference type="Proteomes" id="UP000274131"/>
    </source>
</evidence>
<accession>A0A0N4VLW9</accession>
<evidence type="ECO:0000313" key="4">
    <source>
        <dbReference type="WBParaSite" id="EVEC_0001190501-mRNA-1"/>
    </source>
</evidence>
<dbReference type="AlphaFoldDB" id="A0A0N4VLW9"/>
<dbReference type="EMBL" id="UXUI01011659">
    <property type="protein sequence ID" value="VDD96414.1"/>
    <property type="molecule type" value="Genomic_DNA"/>
</dbReference>
<sequence length="74" mass="8121">MVVKVNIKGTNKSQDGYHHQHERLIPLSKPQQSLPPTSNNLHLASSMAPKPYDEELIIEPPGDDGVVYGNSNST</sequence>
<organism evidence="4">
    <name type="scientific">Enterobius vermicularis</name>
    <name type="common">Human pinworm</name>
    <dbReference type="NCBI Taxonomy" id="51028"/>
    <lineage>
        <taxon>Eukaryota</taxon>
        <taxon>Metazoa</taxon>
        <taxon>Ecdysozoa</taxon>
        <taxon>Nematoda</taxon>
        <taxon>Chromadorea</taxon>
        <taxon>Rhabditida</taxon>
        <taxon>Spirurina</taxon>
        <taxon>Oxyuridomorpha</taxon>
        <taxon>Oxyuroidea</taxon>
        <taxon>Oxyuridae</taxon>
        <taxon>Enterobius</taxon>
    </lineage>
</organism>
<keyword evidence="3" id="KW-1185">Reference proteome</keyword>